<comment type="caution">
    <text evidence="8">The sequence shown here is derived from an EMBL/GenBank/DDBJ whole genome shotgun (WGS) entry which is preliminary data.</text>
</comment>
<dbReference type="Gene3D" id="1.25.40.450">
    <property type="entry name" value="Nucleoporin, helical domain, N-terminal subdomain"/>
    <property type="match status" value="1"/>
</dbReference>
<sequence length="1465" mass="162840">MAALATTATAAALADALEAPRRRRTTAANEQEALTKLYKGLQEAKNRVDQVLIEDSKSPDLYDQLSTQSEPQNYFFEPYATQWCPQLIKKGSVIPLPAVVAASLDDTKTLTLSGLLQPIDHAWTSVDTKLFLWNYKKRGQFTVFEFDQAIVAVGLCLAPVGGVFTDKVHHLLVVATTVEVILVAMLYENNDRQTGAIKLQRTKLSVSTDNCVVRRILATAAGRVFFAGSDGGLYEFLYGPDDGAGSIIPFFHKPCRKVSHTTNYANYLPGFLVGLASSPGKVIEAALDDERNILYVLHDNAQVSVYDLGVAGDDTKLVCSIDLLASGAKYARDNRRTRVSCPDERIFQSTNMKVVSLAVVPRDESAFVNLVAVSSNGIRFYLTVYSRSAYTVGSAIPKAKRPTRLDIVFIRLPPPAVSLSDAPPYHAKEGMQPGFAPGKSPSTVHAAFHRKGVFLMVDGGKDQQDQLIGVAHDPITSSIATQASRKSTIRESLSLDSCAGKVAEIEELASDDVFRYAPSSSSSSASRPSAGAKRSFEEMSNGITSSINESVPIVGEMARQYSEPSRHFLCLTNAGIQVFKKIRPIDQLHRMLLLARGSELKATLAPFIRSFGEVQVCSMLIGLACGVASDPALNEAAYVTQRAGVKSDDYVYSSAMQGIFECGQAASNAIQSDANRPEAAASTRIVMTTEFEMSCQHDGLVMFMSRVMRPLLYPKTLGKRALVRIQGSAPANSKGPAPSGFLRTFELVHSNAKLDEIREVLFQLRQLMESAGPYAVSISTGSVLEKTGDLTENGANGSSRVSELANRYHKQRNEEQLRREKRFKQEQRSLFFLYQMVLRSIEGISLLRMISEYNVALEESLARLSFNDFISTADGMNAAKTMIKTLMKGRNENNQFLIKQLREQCPSFFSVADLWHYQGHKSLAMAKLSAPSGRSAYLKESLSQFLNSCYMWDTEDCIDVLQGICEDYMMLNFYEGIVKLALACAKNFNDAAASDLSGIKLKWKRSCFGCILLALQRLMDRSDSGRSKNGQSPQAVDDMVNLDDEARAKYVDELLHFALASEDGDFHELLYAWLYENAHTQLLTSLRSPFIENFLKERDQDLLIKLYMDQQKYLVAAKVWWNRAYEDDSETNDLQSNPDIVKRQYYISKALGCLKSVEDTAEAADAIREVRDVLDVLQLQVRVLKTLEQHTIELEVAQSLTRAEEEEILERKDDIRQLTFKIFDATTLYNQFASKYDMWSECLHIIHACNSEDSDVISSLWSKILYSLIPTSSSNNEFNAWRAAQCDRAELPVQWHGATSFESGMWIGQLQCKLLRLGKSLYFDSDDRQAGATLGSFVFPVGFLAKELEQIASWYQQLTHSGGSSTGLDGSTFNWVLKMFVDVGVPYRILLSHYEQIYREQGTLKWSTHLLQSMLSIVTLWKKHAVSPRASKDLLADFAASCPHLVDMCDDFITDLKTVPLGKSA</sequence>
<dbReference type="GO" id="GO:0036228">
    <property type="term" value="P:protein localization to nuclear inner membrane"/>
    <property type="evidence" value="ECO:0007669"/>
    <property type="project" value="TreeGrafter"/>
</dbReference>
<evidence type="ECO:0000259" key="7">
    <source>
        <dbReference type="Pfam" id="PF08801"/>
    </source>
</evidence>
<comment type="similarity">
    <text evidence="2">Belongs to the non-repetitive/WGA-negative nucleoporin family.</text>
</comment>
<dbReference type="InterPro" id="IPR042533">
    <property type="entry name" value="Nucleoporin_Nup155_C_1"/>
</dbReference>
<dbReference type="Gene3D" id="1.20.58.1780">
    <property type="match status" value="1"/>
</dbReference>
<reference evidence="8" key="1">
    <citation type="submission" date="2022-11" db="EMBL/GenBank/DDBJ databases">
        <authorList>
            <person name="Morgan W.R."/>
            <person name="Tartar A."/>
        </authorList>
    </citation>
    <scope>NUCLEOTIDE SEQUENCE</scope>
    <source>
        <strain evidence="8">ARSEF 373</strain>
    </source>
</reference>
<evidence type="ECO:0000256" key="2">
    <source>
        <dbReference type="ARBA" id="ARBA00007373"/>
    </source>
</evidence>
<dbReference type="Gene3D" id="1.20.120.1880">
    <property type="entry name" value="Nucleoporin, helical C-terminal domain"/>
    <property type="match status" value="1"/>
</dbReference>
<dbReference type="GO" id="GO:0006606">
    <property type="term" value="P:protein import into nucleus"/>
    <property type="evidence" value="ECO:0007669"/>
    <property type="project" value="TreeGrafter"/>
</dbReference>
<organism evidence="8 9">
    <name type="scientific">Lagenidium giganteum</name>
    <dbReference type="NCBI Taxonomy" id="4803"/>
    <lineage>
        <taxon>Eukaryota</taxon>
        <taxon>Sar</taxon>
        <taxon>Stramenopiles</taxon>
        <taxon>Oomycota</taxon>
        <taxon>Peronosporomycetes</taxon>
        <taxon>Pythiales</taxon>
        <taxon>Pythiaceae</taxon>
    </lineage>
</organism>
<gene>
    <name evidence="8" type="ORF">N0F65_001114</name>
</gene>
<evidence type="ECO:0000259" key="6">
    <source>
        <dbReference type="Pfam" id="PF03177"/>
    </source>
</evidence>
<dbReference type="GO" id="GO:0006405">
    <property type="term" value="P:RNA export from nucleus"/>
    <property type="evidence" value="ECO:0007669"/>
    <property type="project" value="TreeGrafter"/>
</dbReference>
<evidence type="ECO:0000313" key="9">
    <source>
        <dbReference type="Proteomes" id="UP001146120"/>
    </source>
</evidence>
<dbReference type="Proteomes" id="UP001146120">
    <property type="component" value="Unassembled WGS sequence"/>
</dbReference>
<feature type="region of interest" description="Disordered" evidence="5">
    <location>
        <begin position="516"/>
        <end position="535"/>
    </location>
</feature>
<evidence type="ECO:0000313" key="8">
    <source>
        <dbReference type="EMBL" id="DAZ94380.1"/>
    </source>
</evidence>
<feature type="domain" description="Nucleoporin Nup133/Nup155-like C-terminal" evidence="6">
    <location>
        <begin position="694"/>
        <end position="1425"/>
    </location>
</feature>
<evidence type="ECO:0000256" key="1">
    <source>
        <dbReference type="ARBA" id="ARBA00004123"/>
    </source>
</evidence>
<reference evidence="8" key="2">
    <citation type="journal article" date="2023" name="Microbiol Resour">
        <title>Decontamination and Annotation of the Draft Genome Sequence of the Oomycete Lagenidium giganteum ARSEF 373.</title>
        <authorList>
            <person name="Morgan W.R."/>
            <person name="Tartar A."/>
        </authorList>
    </citation>
    <scope>NUCLEOTIDE SEQUENCE</scope>
    <source>
        <strain evidence="8">ARSEF 373</strain>
    </source>
</reference>
<dbReference type="EMBL" id="DAKRPA010000254">
    <property type="protein sequence ID" value="DAZ94380.1"/>
    <property type="molecule type" value="Genomic_DNA"/>
</dbReference>
<keyword evidence="4" id="KW-0539">Nucleus</keyword>
<dbReference type="InterPro" id="IPR014908">
    <property type="entry name" value="Nucleoporin_Nup133/Nup155_N"/>
</dbReference>
<dbReference type="Pfam" id="PF08801">
    <property type="entry name" value="Nucleoporin_N"/>
    <property type="match status" value="1"/>
</dbReference>
<evidence type="ECO:0000256" key="3">
    <source>
        <dbReference type="ARBA" id="ARBA00022448"/>
    </source>
</evidence>
<dbReference type="PANTHER" id="PTHR10350">
    <property type="entry name" value="NUCLEAR PORE COMPLEX PROTEIN NUP155"/>
    <property type="match status" value="1"/>
</dbReference>
<accession>A0AAV2YJZ3</accession>
<comment type="subcellular location">
    <subcellularLocation>
        <location evidence="1">Nucleus</location>
    </subcellularLocation>
</comment>
<keyword evidence="3" id="KW-0813">Transport</keyword>
<feature type="domain" description="Nucleoporin Nup133/Nup155-like N-terminal" evidence="7">
    <location>
        <begin position="92"/>
        <end position="512"/>
    </location>
</feature>
<evidence type="ECO:0000256" key="4">
    <source>
        <dbReference type="ARBA" id="ARBA00023242"/>
    </source>
</evidence>
<dbReference type="PANTHER" id="PTHR10350:SF6">
    <property type="entry name" value="NUCLEAR PORE COMPLEX PROTEIN NUP155"/>
    <property type="match status" value="1"/>
</dbReference>
<dbReference type="GO" id="GO:0017056">
    <property type="term" value="F:structural constituent of nuclear pore"/>
    <property type="evidence" value="ECO:0007669"/>
    <property type="project" value="InterPro"/>
</dbReference>
<dbReference type="InterPro" id="IPR007187">
    <property type="entry name" value="Nucleoporin_Nup133/Nup155_C"/>
</dbReference>
<keyword evidence="9" id="KW-1185">Reference proteome</keyword>
<dbReference type="GO" id="GO:0044611">
    <property type="term" value="C:nuclear pore inner ring"/>
    <property type="evidence" value="ECO:0007669"/>
    <property type="project" value="TreeGrafter"/>
</dbReference>
<dbReference type="GO" id="GO:0000972">
    <property type="term" value="P:transcription-dependent tethering of RNA polymerase II gene DNA at nuclear periphery"/>
    <property type="evidence" value="ECO:0007669"/>
    <property type="project" value="TreeGrafter"/>
</dbReference>
<dbReference type="Pfam" id="PF03177">
    <property type="entry name" value="Nucleoporin_C"/>
    <property type="match status" value="1"/>
</dbReference>
<feature type="compositionally biased region" description="Low complexity" evidence="5">
    <location>
        <begin position="517"/>
        <end position="533"/>
    </location>
</feature>
<evidence type="ECO:0000256" key="5">
    <source>
        <dbReference type="SAM" id="MobiDB-lite"/>
    </source>
</evidence>
<protein>
    <submittedName>
        <fullName evidence="8">Uncharacterized protein</fullName>
    </submittedName>
</protein>
<dbReference type="InterPro" id="IPR004870">
    <property type="entry name" value="Nucleoporin_Nup155"/>
</dbReference>
<proteinExistence type="inferred from homology"/>
<name>A0AAV2YJZ3_9STRA</name>
<dbReference type="InterPro" id="IPR042538">
    <property type="entry name" value="Nucleoporin_Nup155_C_3"/>
</dbReference>